<accession>A0A392UQW8</accession>
<evidence type="ECO:0000313" key="2">
    <source>
        <dbReference type="Proteomes" id="UP000265520"/>
    </source>
</evidence>
<proteinExistence type="predicted"/>
<dbReference type="EMBL" id="LXQA010950893">
    <property type="protein sequence ID" value="MCI78434.1"/>
    <property type="molecule type" value="Genomic_DNA"/>
</dbReference>
<dbReference type="Proteomes" id="UP000265520">
    <property type="component" value="Unassembled WGS sequence"/>
</dbReference>
<reference evidence="1 2" key="1">
    <citation type="journal article" date="2018" name="Front. Plant Sci.">
        <title>Red Clover (Trifolium pratense) and Zigzag Clover (T. medium) - A Picture of Genomic Similarities and Differences.</title>
        <authorList>
            <person name="Dluhosova J."/>
            <person name="Istvanek J."/>
            <person name="Nedelnik J."/>
            <person name="Repkova J."/>
        </authorList>
    </citation>
    <scope>NUCLEOTIDE SEQUENCE [LARGE SCALE GENOMIC DNA]</scope>
    <source>
        <strain evidence="2">cv. 10/8</strain>
        <tissue evidence="1">Leaf</tissue>
    </source>
</reference>
<sequence>AEHCLILRGYYPSFVDFYSVAVYLEFRGCLWIKQFYCAVWGYFCD</sequence>
<organism evidence="1 2">
    <name type="scientific">Trifolium medium</name>
    <dbReference type="NCBI Taxonomy" id="97028"/>
    <lineage>
        <taxon>Eukaryota</taxon>
        <taxon>Viridiplantae</taxon>
        <taxon>Streptophyta</taxon>
        <taxon>Embryophyta</taxon>
        <taxon>Tracheophyta</taxon>
        <taxon>Spermatophyta</taxon>
        <taxon>Magnoliopsida</taxon>
        <taxon>eudicotyledons</taxon>
        <taxon>Gunneridae</taxon>
        <taxon>Pentapetalae</taxon>
        <taxon>rosids</taxon>
        <taxon>fabids</taxon>
        <taxon>Fabales</taxon>
        <taxon>Fabaceae</taxon>
        <taxon>Papilionoideae</taxon>
        <taxon>50 kb inversion clade</taxon>
        <taxon>NPAAA clade</taxon>
        <taxon>Hologalegina</taxon>
        <taxon>IRL clade</taxon>
        <taxon>Trifolieae</taxon>
        <taxon>Trifolium</taxon>
    </lineage>
</organism>
<protein>
    <submittedName>
        <fullName evidence="1">Uncharacterized protein</fullName>
    </submittedName>
</protein>
<keyword evidence="2" id="KW-1185">Reference proteome</keyword>
<evidence type="ECO:0000313" key="1">
    <source>
        <dbReference type="EMBL" id="MCI78434.1"/>
    </source>
</evidence>
<feature type="non-terminal residue" evidence="1">
    <location>
        <position position="1"/>
    </location>
</feature>
<gene>
    <name evidence="1" type="ORF">A2U01_0099704</name>
</gene>
<name>A0A392UQW8_9FABA</name>
<comment type="caution">
    <text evidence="1">The sequence shown here is derived from an EMBL/GenBank/DDBJ whole genome shotgun (WGS) entry which is preliminary data.</text>
</comment>
<dbReference type="AlphaFoldDB" id="A0A392UQW8"/>